<evidence type="ECO:0000313" key="2">
    <source>
        <dbReference type="EMBL" id="KAF5369559.1"/>
    </source>
</evidence>
<evidence type="ECO:0000313" key="3">
    <source>
        <dbReference type="Proteomes" id="UP000559256"/>
    </source>
</evidence>
<proteinExistence type="predicted"/>
<dbReference type="Pfam" id="PF17900">
    <property type="entry name" value="Peptidase_M1_N"/>
    <property type="match status" value="1"/>
</dbReference>
<feature type="domain" description="Aminopeptidase N-like N-terminal" evidence="1">
    <location>
        <begin position="20"/>
        <end position="147"/>
    </location>
</feature>
<accession>A0A8H5GQX2</accession>
<dbReference type="AlphaFoldDB" id="A0A8H5GQX2"/>
<dbReference type="InterPro" id="IPR042097">
    <property type="entry name" value="Aminopeptidase_N-like_N_sf"/>
</dbReference>
<dbReference type="SUPFAM" id="SSF63737">
    <property type="entry name" value="Leukotriene A4 hydrolase N-terminal domain"/>
    <property type="match status" value="1"/>
</dbReference>
<dbReference type="GO" id="GO:0005737">
    <property type="term" value="C:cytoplasm"/>
    <property type="evidence" value="ECO:0007669"/>
    <property type="project" value="TreeGrafter"/>
</dbReference>
<dbReference type="Proteomes" id="UP000559256">
    <property type="component" value="Unassembled WGS sequence"/>
</dbReference>
<organism evidence="2 3">
    <name type="scientific">Tetrapyrgos nigripes</name>
    <dbReference type="NCBI Taxonomy" id="182062"/>
    <lineage>
        <taxon>Eukaryota</taxon>
        <taxon>Fungi</taxon>
        <taxon>Dikarya</taxon>
        <taxon>Basidiomycota</taxon>
        <taxon>Agaricomycotina</taxon>
        <taxon>Agaricomycetes</taxon>
        <taxon>Agaricomycetidae</taxon>
        <taxon>Agaricales</taxon>
        <taxon>Marasmiineae</taxon>
        <taxon>Marasmiaceae</taxon>
        <taxon>Tetrapyrgos</taxon>
    </lineage>
</organism>
<keyword evidence="3" id="KW-1185">Reference proteome</keyword>
<dbReference type="InterPro" id="IPR050344">
    <property type="entry name" value="Peptidase_M1_aminopeptidases"/>
</dbReference>
<reference evidence="2 3" key="1">
    <citation type="journal article" date="2020" name="ISME J.">
        <title>Uncovering the hidden diversity of litter-decomposition mechanisms in mushroom-forming fungi.</title>
        <authorList>
            <person name="Floudas D."/>
            <person name="Bentzer J."/>
            <person name="Ahren D."/>
            <person name="Johansson T."/>
            <person name="Persson P."/>
            <person name="Tunlid A."/>
        </authorList>
    </citation>
    <scope>NUCLEOTIDE SEQUENCE [LARGE SCALE GENOMIC DNA]</scope>
    <source>
        <strain evidence="2 3">CBS 291.85</strain>
    </source>
</reference>
<dbReference type="Gene3D" id="2.60.40.1730">
    <property type="entry name" value="tricorn interacting facor f3 domain"/>
    <property type="match status" value="1"/>
</dbReference>
<dbReference type="PANTHER" id="PTHR11533:SF174">
    <property type="entry name" value="PUROMYCIN-SENSITIVE AMINOPEPTIDASE-RELATED"/>
    <property type="match status" value="1"/>
</dbReference>
<dbReference type="GO" id="GO:0008270">
    <property type="term" value="F:zinc ion binding"/>
    <property type="evidence" value="ECO:0007669"/>
    <property type="project" value="TreeGrafter"/>
</dbReference>
<dbReference type="GO" id="GO:0070006">
    <property type="term" value="F:metalloaminopeptidase activity"/>
    <property type="evidence" value="ECO:0007669"/>
    <property type="project" value="TreeGrafter"/>
</dbReference>
<evidence type="ECO:0000259" key="1">
    <source>
        <dbReference type="Pfam" id="PF17900"/>
    </source>
</evidence>
<name>A0A8H5GQX2_9AGAR</name>
<sequence length="265" mass="30583">MSLDKPASEFRLLTNVKLFHYDLTVRTDLDRFEFEGTVKIHLDVKEPTSKIVLNSDELQLDKVLSVNEKDKRVTFTFPATFEAGSKLELGIRFAGELKDGVIGYFKSSYEKDGQKKYYSLTQFTVLPHCLTLCHTQDDRLLKETCNIALNHAGEQDITNFFKGLAESHKMTLVEFFKTNYDEASRIPYTAHGYHATDVFFLQLCKRFLETFRFSMLVEDKDTSKFDMAMNQAIDGIKARIAYLEHSSSDLEAWLKEWKNKGVSLH</sequence>
<dbReference type="GO" id="GO:0043171">
    <property type="term" value="P:peptide catabolic process"/>
    <property type="evidence" value="ECO:0007669"/>
    <property type="project" value="TreeGrafter"/>
</dbReference>
<dbReference type="GO" id="GO:0016020">
    <property type="term" value="C:membrane"/>
    <property type="evidence" value="ECO:0007669"/>
    <property type="project" value="TreeGrafter"/>
</dbReference>
<dbReference type="PANTHER" id="PTHR11533">
    <property type="entry name" value="PROTEASE M1 ZINC METALLOPROTEASE"/>
    <property type="match status" value="1"/>
</dbReference>
<dbReference type="GO" id="GO:0005615">
    <property type="term" value="C:extracellular space"/>
    <property type="evidence" value="ECO:0007669"/>
    <property type="project" value="TreeGrafter"/>
</dbReference>
<gene>
    <name evidence="2" type="ORF">D9758_002824</name>
</gene>
<dbReference type="GO" id="GO:0006508">
    <property type="term" value="P:proteolysis"/>
    <property type="evidence" value="ECO:0007669"/>
    <property type="project" value="TreeGrafter"/>
</dbReference>
<dbReference type="InterPro" id="IPR045357">
    <property type="entry name" value="Aminopeptidase_N-like_N"/>
</dbReference>
<protein>
    <recommendedName>
        <fullName evidence="1">Aminopeptidase N-like N-terminal domain-containing protein</fullName>
    </recommendedName>
</protein>
<dbReference type="EMBL" id="JAACJM010000013">
    <property type="protein sequence ID" value="KAF5369559.1"/>
    <property type="molecule type" value="Genomic_DNA"/>
</dbReference>
<comment type="caution">
    <text evidence="2">The sequence shown here is derived from an EMBL/GenBank/DDBJ whole genome shotgun (WGS) entry which is preliminary data.</text>
</comment>
<dbReference type="GO" id="GO:0042277">
    <property type="term" value="F:peptide binding"/>
    <property type="evidence" value="ECO:0007669"/>
    <property type="project" value="TreeGrafter"/>
</dbReference>
<dbReference type="OrthoDB" id="3252761at2759"/>